<evidence type="ECO:0000313" key="2">
    <source>
        <dbReference type="Proteomes" id="UP000425178"/>
    </source>
</evidence>
<organism evidence="1 2">
    <name type="scientific">Corynebacterium comes</name>
    <dbReference type="NCBI Taxonomy" id="2675218"/>
    <lineage>
        <taxon>Bacteria</taxon>
        <taxon>Bacillati</taxon>
        <taxon>Actinomycetota</taxon>
        <taxon>Actinomycetes</taxon>
        <taxon>Mycobacteriales</taxon>
        <taxon>Corynebacteriaceae</taxon>
        <taxon>Corynebacterium</taxon>
    </lineage>
</organism>
<accession>A0A6B8VUW0</accession>
<dbReference type="EMBL" id="CP046453">
    <property type="protein sequence ID" value="QGU05124.1"/>
    <property type="molecule type" value="Genomic_DNA"/>
</dbReference>
<proteinExistence type="predicted"/>
<dbReference type="KEGG" id="ccoe:CETAM_09365"/>
<dbReference type="Proteomes" id="UP000425178">
    <property type="component" value="Chromosome"/>
</dbReference>
<evidence type="ECO:0000313" key="1">
    <source>
        <dbReference type="EMBL" id="QGU05124.1"/>
    </source>
</evidence>
<reference evidence="1 2" key="1">
    <citation type="journal article" date="2021" name="Int. J. Syst. Evol. Microbiol.">
        <title>Classification of three corynebacterial strains isolated from a small paddock in North Rhine-Westphalia: proposal of &lt;i&gt;Corynebacterium kalinowskii&lt;/i&gt; sp. nov., &lt;i&gt;Corynebacterium comes&lt;/i&gt; sp. nov. and &lt;i&gt;Corynebacterium occultum&lt;/i&gt; sp. nov.</title>
        <authorList>
            <person name="Schaffert L."/>
            <person name="Ruwe M."/>
            <person name="Milse J."/>
            <person name="Hanuschka K."/>
            <person name="Ortseifen V."/>
            <person name="Droste J."/>
            <person name="Brandt D."/>
            <person name="Schl L."/>
            <person name="Kutter Y."/>
            <person name="Vinke S."/>
            <person name="Vieh P."/>
            <person name="Jacob L."/>
            <person name="L N.C."/>
            <person name="Schulte-Berndt E."/>
            <person name="Hain C."/>
            <person name="Linder M."/>
            <person name="Schmidt P."/>
            <person name="Wollenschl L."/>
            <person name="Luttermann T."/>
            <person name="Thieme E."/>
            <person name="Hassa J."/>
            <person name="Haak M."/>
            <person name="Wittchen M."/>
            <person name="Mentz A."/>
            <person name="Persicke M."/>
            <person name="Busche T."/>
            <person name="R C."/>
        </authorList>
    </citation>
    <scope>NUCLEOTIDE SEQUENCE [LARGE SCALE GENOMIC DNA]</scope>
    <source>
        <strain evidence="1 2">2019</strain>
    </source>
</reference>
<keyword evidence="2" id="KW-1185">Reference proteome</keyword>
<gene>
    <name evidence="1" type="ORF">CETAM_09365</name>
</gene>
<name>A0A6B8VUW0_9CORY</name>
<protein>
    <submittedName>
        <fullName evidence="1">Uncharacterized protein</fullName>
    </submittedName>
</protein>
<sequence length="34" mass="3939">MISIAALALVVALLAWNSWLDFKRYKLELEFEAL</sequence>
<dbReference type="AlphaFoldDB" id="A0A6B8VUW0"/>